<dbReference type="SUPFAM" id="SSF53335">
    <property type="entry name" value="S-adenosyl-L-methionine-dependent methyltransferases"/>
    <property type="match status" value="1"/>
</dbReference>
<organism evidence="1 2">
    <name type="scientific">Streptomyces qinzhouensis</name>
    <dbReference type="NCBI Taxonomy" id="2599401"/>
    <lineage>
        <taxon>Bacteria</taxon>
        <taxon>Bacillati</taxon>
        <taxon>Actinomycetota</taxon>
        <taxon>Actinomycetes</taxon>
        <taxon>Kitasatosporales</taxon>
        <taxon>Streptomycetaceae</taxon>
        <taxon>Streptomyces</taxon>
    </lineage>
</organism>
<keyword evidence="1" id="KW-0489">Methyltransferase</keyword>
<dbReference type="CDD" id="cd02440">
    <property type="entry name" value="AdoMet_MTases"/>
    <property type="match status" value="1"/>
</dbReference>
<sequence>MEMQEGTPMDAQKTRVLPEQIDTSTPHSARVWNFWLGGRDNYAVDRALGARLGKSYPQIVDIARESRRFQTRAVRYAARRWGIRQFLDLGTGLPTADSTHETAQAVDPGARIVYVDNDPIVLAHARALLVGHPDGVTTYVHADFGDAETVLAEAAAVLDRERPVAVMLLSTLGHITDDVRAAGLIRAYLGAFPPGSALILCDTVETPETRAASEDYASSGAAPYVSRSAATLRSFADGLELVDPGFGSISLWRPDAPPAGVPVDQWGFVGIKP</sequence>
<gene>
    <name evidence="1" type="ORF">FQU76_30900</name>
</gene>
<dbReference type="EMBL" id="CP042266">
    <property type="protein sequence ID" value="QDY80191.1"/>
    <property type="molecule type" value="Genomic_DNA"/>
</dbReference>
<proteinExistence type="predicted"/>
<dbReference type="GO" id="GO:0032259">
    <property type="term" value="P:methylation"/>
    <property type="evidence" value="ECO:0007669"/>
    <property type="project" value="UniProtKB-KW"/>
</dbReference>
<dbReference type="InterPro" id="IPR029063">
    <property type="entry name" value="SAM-dependent_MTases_sf"/>
</dbReference>
<dbReference type="Gene3D" id="3.40.50.150">
    <property type="entry name" value="Vaccinia Virus protein VP39"/>
    <property type="match status" value="1"/>
</dbReference>
<keyword evidence="2" id="KW-1185">Reference proteome</keyword>
<dbReference type="GO" id="GO:0008168">
    <property type="term" value="F:methyltransferase activity"/>
    <property type="evidence" value="ECO:0007669"/>
    <property type="project" value="UniProtKB-KW"/>
</dbReference>
<accession>A0A5B8JJX6</accession>
<evidence type="ECO:0000313" key="2">
    <source>
        <dbReference type="Proteomes" id="UP000320580"/>
    </source>
</evidence>
<reference evidence="1 2" key="1">
    <citation type="submission" date="2019-07" db="EMBL/GenBank/DDBJ databases">
        <authorList>
            <person name="Zhu P."/>
        </authorList>
    </citation>
    <scope>NUCLEOTIDE SEQUENCE [LARGE SCALE GENOMIC DNA]</scope>
    <source>
        <strain evidence="1 2">SSL-25</strain>
    </source>
</reference>
<keyword evidence="1" id="KW-0808">Transferase</keyword>
<dbReference type="PIRSF" id="PIRSF017393">
    <property type="entry name" value="MTase_SAV2177"/>
    <property type="match status" value="1"/>
</dbReference>
<dbReference type="OrthoDB" id="4134439at2"/>
<name>A0A5B8JJX6_9ACTN</name>
<protein>
    <submittedName>
        <fullName evidence="1">SAM-dependent methyltransferase</fullName>
    </submittedName>
</protein>
<dbReference type="InterPro" id="IPR006764">
    <property type="entry name" value="SAM_dep_MeTrfase_SAV2177_type"/>
</dbReference>
<dbReference type="AlphaFoldDB" id="A0A5B8JJX6"/>
<dbReference type="Proteomes" id="UP000320580">
    <property type="component" value="Chromosome"/>
</dbReference>
<evidence type="ECO:0000313" key="1">
    <source>
        <dbReference type="EMBL" id="QDY80191.1"/>
    </source>
</evidence>
<dbReference type="Pfam" id="PF04672">
    <property type="entry name" value="Methyltransf_19"/>
    <property type="match status" value="1"/>
</dbReference>
<dbReference type="KEGG" id="sqz:FQU76_30900"/>